<dbReference type="InterPro" id="IPR006477">
    <property type="entry name" value="Yir_bir_cir"/>
</dbReference>
<dbReference type="Pfam" id="PF06022">
    <property type="entry name" value="Cir_Bir_Yir"/>
    <property type="match status" value="1"/>
</dbReference>
<evidence type="ECO:0000256" key="1">
    <source>
        <dbReference type="SAM" id="MobiDB-lite"/>
    </source>
</evidence>
<organism evidence="3">
    <name type="scientific">Plasmodium chabaudi adami</name>
    <dbReference type="NCBI Taxonomy" id="5826"/>
    <lineage>
        <taxon>Eukaryota</taxon>
        <taxon>Sar</taxon>
        <taxon>Alveolata</taxon>
        <taxon>Apicomplexa</taxon>
        <taxon>Aconoidasida</taxon>
        <taxon>Haemosporida</taxon>
        <taxon>Plasmodiidae</taxon>
        <taxon>Plasmodium</taxon>
        <taxon>Plasmodium (Vinckeia)</taxon>
    </lineage>
</organism>
<keyword evidence="2" id="KW-0472">Membrane</keyword>
<gene>
    <name evidence="3" type="ORF">PCHDS_000524600</name>
</gene>
<reference evidence="3" key="1">
    <citation type="submission" date="2016-08" db="EMBL/GenBank/DDBJ databases">
        <authorList>
            <consortium name="Pathogen Informatics"/>
        </authorList>
    </citation>
    <scope>NUCLEOTIDE SEQUENCE</scope>
    <source>
        <strain evidence="3">DS</strain>
    </source>
</reference>
<dbReference type="Proteomes" id="UP000507536">
    <property type="component" value="Unassembled WGS sequence"/>
</dbReference>
<feature type="transmembrane region" description="Helical" evidence="2">
    <location>
        <begin position="459"/>
        <end position="475"/>
    </location>
</feature>
<feature type="compositionally biased region" description="Basic and acidic residues" evidence="1">
    <location>
        <begin position="233"/>
        <end position="243"/>
    </location>
</feature>
<feature type="transmembrane region" description="Helical" evidence="2">
    <location>
        <begin position="435"/>
        <end position="452"/>
    </location>
</feature>
<sequence>MSAHVCKIFDNLYKQLPDEDNKEKQIVVDNLLYEAFCPTNENSYGKCISDCDRISAGFGYLLVQLFENVESENEHEDQEDKYVYYGLMWASYKLQQLNKNRDKPISLNEFFTNNIVKGQWYEIIKEHIEPKKSLLNNDINIEYMSDIYYIFKETCKIFSNDSSDLDHLEDFSSYYQSIISCGEKLKKRSNNGDTDTNDSSCNTLYDMLNHVYDDFRKDYFKNKPTNDSLPDLPDFKKIKEPSKPDLGISDSQDSIDKKPETQDGDSQNSDSVTNNEHINSTNNLEQQQNEEPTEGTISNIVLDGSTVPEYEFTITSYKPHDFIDGVEVPDIEAEYFDAQDEFLYIDTDLSHSVIEPKYMYFSHPDLDIEQNNLDIEQNDLDNEQTDFYNQPQPHQINTLKFDDPFKHPENFSDSIMCKLHGPKSVYCNRIICNRIKIGVIALSIPIALVFAYKVNNKTIIIYILLNIFATAYIQMQQKIIYIYYFYISIFHGRGKKNQRKQKK</sequence>
<feature type="compositionally biased region" description="Polar residues" evidence="1">
    <location>
        <begin position="264"/>
        <end position="277"/>
    </location>
</feature>
<keyword evidence="2" id="KW-0812">Transmembrane</keyword>
<dbReference type="AlphaFoldDB" id="A0A1C6WKW5"/>
<evidence type="ECO:0000256" key="2">
    <source>
        <dbReference type="SAM" id="Phobius"/>
    </source>
</evidence>
<dbReference type="EMBL" id="FMIN01000321">
    <property type="protein sequence ID" value="SCL89140.1"/>
    <property type="molecule type" value="Genomic_DNA"/>
</dbReference>
<feature type="region of interest" description="Disordered" evidence="1">
    <location>
        <begin position="230"/>
        <end position="277"/>
    </location>
</feature>
<accession>A0A1C6WKW5</accession>
<evidence type="ECO:0000313" key="3">
    <source>
        <dbReference type="EMBL" id="SCL89140.1"/>
    </source>
</evidence>
<name>A0A1C6WKW5_PLACE</name>
<keyword evidence="2" id="KW-1133">Transmembrane helix</keyword>
<protein>
    <submittedName>
        <fullName evidence="3">CIR protein</fullName>
    </submittedName>
</protein>
<proteinExistence type="predicted"/>